<dbReference type="PANTHER" id="PTHR43319:SF3">
    <property type="entry name" value="BETA-LACTAMASE-RELATED DOMAIN-CONTAINING PROTEIN"/>
    <property type="match status" value="1"/>
</dbReference>
<evidence type="ECO:0000313" key="2">
    <source>
        <dbReference type="EMBL" id="RZS39202.1"/>
    </source>
</evidence>
<dbReference type="InterPro" id="IPR052907">
    <property type="entry name" value="Beta-lactamase/esterase"/>
</dbReference>
<proteinExistence type="predicted"/>
<dbReference type="AlphaFoldDB" id="A0A4Q7KUN4"/>
<dbReference type="InterPro" id="IPR012338">
    <property type="entry name" value="Beta-lactam/transpept-like"/>
</dbReference>
<gene>
    <name evidence="2" type="ORF">EV193_104418</name>
</gene>
<dbReference type="InterPro" id="IPR001466">
    <property type="entry name" value="Beta-lactam-related"/>
</dbReference>
<organism evidence="2 3">
    <name type="scientific">Herbihabitans rhizosphaerae</name>
    <dbReference type="NCBI Taxonomy" id="1872711"/>
    <lineage>
        <taxon>Bacteria</taxon>
        <taxon>Bacillati</taxon>
        <taxon>Actinomycetota</taxon>
        <taxon>Actinomycetes</taxon>
        <taxon>Pseudonocardiales</taxon>
        <taxon>Pseudonocardiaceae</taxon>
        <taxon>Herbihabitans</taxon>
    </lineage>
</organism>
<keyword evidence="3" id="KW-1185">Reference proteome</keyword>
<dbReference type="EMBL" id="SGWQ01000004">
    <property type="protein sequence ID" value="RZS39202.1"/>
    <property type="molecule type" value="Genomic_DNA"/>
</dbReference>
<protein>
    <submittedName>
        <fullName evidence="2">CubicO group peptidase (Beta-lactamase class C family)</fullName>
    </submittedName>
</protein>
<evidence type="ECO:0000313" key="3">
    <source>
        <dbReference type="Proteomes" id="UP000294257"/>
    </source>
</evidence>
<dbReference type="PANTHER" id="PTHR43319">
    <property type="entry name" value="BETA-LACTAMASE-RELATED"/>
    <property type="match status" value="1"/>
</dbReference>
<dbReference type="Proteomes" id="UP000294257">
    <property type="component" value="Unassembled WGS sequence"/>
</dbReference>
<comment type="caution">
    <text evidence="2">The sequence shown here is derived from an EMBL/GenBank/DDBJ whole genome shotgun (WGS) entry which is preliminary data.</text>
</comment>
<dbReference type="SUPFAM" id="SSF56601">
    <property type="entry name" value="beta-lactamase/transpeptidase-like"/>
    <property type="match status" value="1"/>
</dbReference>
<dbReference type="OrthoDB" id="3422781at2"/>
<name>A0A4Q7KUN4_9PSEU</name>
<reference evidence="2 3" key="1">
    <citation type="submission" date="2019-02" db="EMBL/GenBank/DDBJ databases">
        <title>Genomic Encyclopedia of Type Strains, Phase IV (KMG-IV): sequencing the most valuable type-strain genomes for metagenomic binning, comparative biology and taxonomic classification.</title>
        <authorList>
            <person name="Goeker M."/>
        </authorList>
    </citation>
    <scope>NUCLEOTIDE SEQUENCE [LARGE SCALE GENOMIC DNA]</scope>
    <source>
        <strain evidence="2 3">DSM 101727</strain>
    </source>
</reference>
<accession>A0A4Q7KUN4</accession>
<evidence type="ECO:0000259" key="1">
    <source>
        <dbReference type="Pfam" id="PF00144"/>
    </source>
</evidence>
<dbReference type="RefSeq" id="WP_130344762.1">
    <property type="nucleotide sequence ID" value="NZ_SGWQ01000004.1"/>
</dbReference>
<dbReference type="Pfam" id="PF00144">
    <property type="entry name" value="Beta-lactamase"/>
    <property type="match status" value="1"/>
</dbReference>
<feature type="domain" description="Beta-lactamase-related" evidence="1">
    <location>
        <begin position="20"/>
        <end position="370"/>
    </location>
</feature>
<dbReference type="Gene3D" id="3.40.710.10">
    <property type="entry name" value="DD-peptidase/beta-lactamase superfamily"/>
    <property type="match status" value="1"/>
</dbReference>
<sequence length="393" mass="42260">MPDIDGVTAPAFDAVRDAFAANFTDGKEIGAALCVYLRGEKVVDLWGGLADPEHDRPWRHDTLQAVYSTTKGATSACALVLAERGDLDLDAPVAEYWPEFAAAGKQDIPVRWLLSHQAGLPVLDQPLSLAGALTWTPMAEALAAQRPSWTPGSEHGYHALTFGWLVGEVVRRVSGKSLGSFFRDEIAEPLGLDFWIGLPESEHHRVAPLIEPTPDPDALAGMDLDALPEPMRDFITAYTDPTSLTLRSYACVDPRPDNNDPTVLAAEVPATNGVCTARALATFYAALIGEIDGHRVFGPSALKEATTEQAAGIDRITRTPVRWTTGYALWTDQSPWLPPTMFGFSGLGGSIGFADPDTGLAVGYVMNHIVQGMEPDPRAANLVTAVRECLRSS</sequence>